<dbReference type="InterPro" id="IPR012132">
    <property type="entry name" value="GMC_OxRdtase"/>
</dbReference>
<comment type="caution">
    <text evidence="7">The sequence shown here is derived from an EMBL/GenBank/DDBJ whole genome shotgun (WGS) entry which is preliminary data.</text>
</comment>
<dbReference type="Pfam" id="PF00732">
    <property type="entry name" value="GMC_oxred_N"/>
    <property type="match status" value="1"/>
</dbReference>
<dbReference type="SUPFAM" id="SSF51905">
    <property type="entry name" value="FAD/NAD(P)-binding domain"/>
    <property type="match status" value="1"/>
</dbReference>
<evidence type="ECO:0000256" key="5">
    <source>
        <dbReference type="ARBA" id="ARBA00023002"/>
    </source>
</evidence>
<dbReference type="InterPro" id="IPR000172">
    <property type="entry name" value="GMC_OxRdtase_N"/>
</dbReference>
<protein>
    <submittedName>
        <fullName evidence="7">FAD/NAD(P)-binding domain-containing protein</fullName>
    </submittedName>
</protein>
<gene>
    <name evidence="7" type="ORF">BDN71DRAFT_1504572</name>
</gene>
<dbReference type="Gene3D" id="4.10.450.10">
    <property type="entry name" value="Glucose Oxidase, domain 2"/>
    <property type="match status" value="1"/>
</dbReference>
<dbReference type="PANTHER" id="PTHR11552">
    <property type="entry name" value="GLUCOSE-METHANOL-CHOLINE GMC OXIDOREDUCTASE"/>
    <property type="match status" value="1"/>
</dbReference>
<comment type="cofactor">
    <cofactor evidence="1">
        <name>FAD</name>
        <dbReference type="ChEBI" id="CHEBI:57692"/>
    </cofactor>
</comment>
<keyword evidence="3" id="KW-0285">Flavoprotein</keyword>
<dbReference type="OrthoDB" id="269227at2759"/>
<evidence type="ECO:0000256" key="4">
    <source>
        <dbReference type="ARBA" id="ARBA00022827"/>
    </source>
</evidence>
<evidence type="ECO:0000313" key="8">
    <source>
        <dbReference type="Proteomes" id="UP000807025"/>
    </source>
</evidence>
<feature type="domain" description="Glucose-methanol-choline oxidoreductase N-terminal" evidence="6">
    <location>
        <begin position="201"/>
        <end position="215"/>
    </location>
</feature>
<dbReference type="InterPro" id="IPR036188">
    <property type="entry name" value="FAD/NAD-bd_sf"/>
</dbReference>
<dbReference type="Gene3D" id="3.30.560.10">
    <property type="entry name" value="Glucose Oxidase, domain 3"/>
    <property type="match status" value="1"/>
</dbReference>
<dbReference type="AlphaFoldDB" id="A0A9P6A261"/>
<dbReference type="InterPro" id="IPR027424">
    <property type="entry name" value="Glucose_Oxidase_domain_2"/>
</dbReference>
<dbReference type="Gene3D" id="3.50.50.60">
    <property type="entry name" value="FAD/NAD(P)-binding domain"/>
    <property type="match status" value="2"/>
</dbReference>
<dbReference type="GO" id="GO:0050660">
    <property type="term" value="F:flavin adenine dinucleotide binding"/>
    <property type="evidence" value="ECO:0007669"/>
    <property type="project" value="InterPro"/>
</dbReference>
<dbReference type="Proteomes" id="UP000807025">
    <property type="component" value="Unassembled WGS sequence"/>
</dbReference>
<evidence type="ECO:0000259" key="6">
    <source>
        <dbReference type="PROSITE" id="PS00624"/>
    </source>
</evidence>
<reference evidence="7" key="1">
    <citation type="submission" date="2020-11" db="EMBL/GenBank/DDBJ databases">
        <authorList>
            <consortium name="DOE Joint Genome Institute"/>
            <person name="Ahrendt S."/>
            <person name="Riley R."/>
            <person name="Andreopoulos W."/>
            <person name="Labutti K."/>
            <person name="Pangilinan J."/>
            <person name="Ruiz-Duenas F.J."/>
            <person name="Barrasa J.M."/>
            <person name="Sanchez-Garcia M."/>
            <person name="Camarero S."/>
            <person name="Miyauchi S."/>
            <person name="Serrano A."/>
            <person name="Linde D."/>
            <person name="Babiker R."/>
            <person name="Drula E."/>
            <person name="Ayuso-Fernandez I."/>
            <person name="Pacheco R."/>
            <person name="Padilla G."/>
            <person name="Ferreira P."/>
            <person name="Barriuso J."/>
            <person name="Kellner H."/>
            <person name="Castanera R."/>
            <person name="Alfaro M."/>
            <person name="Ramirez L."/>
            <person name="Pisabarro A.G."/>
            <person name="Kuo A."/>
            <person name="Tritt A."/>
            <person name="Lipzen A."/>
            <person name="He G."/>
            <person name="Yan M."/>
            <person name="Ng V."/>
            <person name="Cullen D."/>
            <person name="Martin F."/>
            <person name="Rosso M.-N."/>
            <person name="Henrissat B."/>
            <person name="Hibbett D."/>
            <person name="Martinez A.T."/>
            <person name="Grigoriev I.V."/>
        </authorList>
    </citation>
    <scope>NUCLEOTIDE SEQUENCE</scope>
    <source>
        <strain evidence="7">ATCC 90797</strain>
    </source>
</reference>
<comment type="similarity">
    <text evidence="2">Belongs to the GMC oxidoreductase family.</text>
</comment>
<keyword evidence="8" id="KW-1185">Reference proteome</keyword>
<dbReference type="GO" id="GO:0016614">
    <property type="term" value="F:oxidoreductase activity, acting on CH-OH group of donors"/>
    <property type="evidence" value="ECO:0007669"/>
    <property type="project" value="InterPro"/>
</dbReference>
<dbReference type="PANTHER" id="PTHR11552:SF147">
    <property type="entry name" value="CHOLINE DEHYDROGENASE, MITOCHONDRIAL"/>
    <property type="match status" value="1"/>
</dbReference>
<keyword evidence="5" id="KW-0560">Oxidoreductase</keyword>
<evidence type="ECO:0000256" key="1">
    <source>
        <dbReference type="ARBA" id="ARBA00001974"/>
    </source>
</evidence>
<sequence>MSASEVSTSYDFVIVDGGTAGNVLAKRLTEDPKIRVVVVESGGFDRPTLGTSRPHPKLALRASIDGMVYTRGSAEDYDLIANVTGDEGWSCDRLQNYFRKLPFNADYNSGKPLGFGWAQSTITSFGRRDSSATSYLGPRFTRRANLHILLNNRVLRLPPATHSPSGPGLRFSAVEYGEIVEGAYSSRRAVVAAKETILSAGSVGTPHVLLHSGIGDDDTRNRYNPPPVKQFLDEWNFKGPSPLTSSTTTHIRYLRLPDNLFDTAVNPSAGVNTSHIELPFTLFF</sequence>
<dbReference type="EMBL" id="MU154541">
    <property type="protein sequence ID" value="KAF9497876.1"/>
    <property type="molecule type" value="Genomic_DNA"/>
</dbReference>
<evidence type="ECO:0000313" key="7">
    <source>
        <dbReference type="EMBL" id="KAF9497876.1"/>
    </source>
</evidence>
<dbReference type="PROSITE" id="PS00624">
    <property type="entry name" value="GMC_OXRED_2"/>
    <property type="match status" value="1"/>
</dbReference>
<evidence type="ECO:0000256" key="2">
    <source>
        <dbReference type="ARBA" id="ARBA00010790"/>
    </source>
</evidence>
<keyword evidence="4" id="KW-0274">FAD</keyword>
<accession>A0A9P6A261</accession>
<evidence type="ECO:0000256" key="3">
    <source>
        <dbReference type="ARBA" id="ARBA00022630"/>
    </source>
</evidence>
<proteinExistence type="inferred from homology"/>
<organism evidence="7 8">
    <name type="scientific">Pleurotus eryngii</name>
    <name type="common">Boletus of the steppes</name>
    <dbReference type="NCBI Taxonomy" id="5323"/>
    <lineage>
        <taxon>Eukaryota</taxon>
        <taxon>Fungi</taxon>
        <taxon>Dikarya</taxon>
        <taxon>Basidiomycota</taxon>
        <taxon>Agaricomycotina</taxon>
        <taxon>Agaricomycetes</taxon>
        <taxon>Agaricomycetidae</taxon>
        <taxon>Agaricales</taxon>
        <taxon>Pleurotineae</taxon>
        <taxon>Pleurotaceae</taxon>
        <taxon>Pleurotus</taxon>
    </lineage>
</organism>
<name>A0A9P6A261_PLEER</name>